<dbReference type="PANTHER" id="PTHR13373">
    <property type="entry name" value="FROUNT PROTEIN-RELATED"/>
    <property type="match status" value="1"/>
</dbReference>
<keyword evidence="6 10" id="KW-0653">Protein transport</keyword>
<reference evidence="11" key="1">
    <citation type="submission" date="2025-08" db="UniProtKB">
        <authorList>
            <consortium name="Ensembl"/>
        </authorList>
    </citation>
    <scope>IDENTIFICATION</scope>
</reference>
<dbReference type="AlphaFoldDB" id="A0A2K5E6G8"/>
<keyword evidence="9 10" id="KW-0539">Nucleus</keyword>
<dbReference type="GO" id="GO:0006406">
    <property type="term" value="P:mRNA export from nucleus"/>
    <property type="evidence" value="ECO:0007669"/>
    <property type="project" value="TreeGrafter"/>
</dbReference>
<name>A0A2K5E6G8_AOTNA</name>
<keyword evidence="12" id="KW-1185">Reference proteome</keyword>
<keyword evidence="4 10" id="KW-0813">Transport</keyword>
<evidence type="ECO:0000313" key="11">
    <source>
        <dbReference type="Ensembl" id="ENSANAP00000028796.1"/>
    </source>
</evidence>
<proteinExistence type="inferred from homology"/>
<keyword evidence="10" id="KW-0472">Membrane</keyword>
<evidence type="ECO:0000256" key="6">
    <source>
        <dbReference type="ARBA" id="ARBA00022927"/>
    </source>
</evidence>
<comment type="function">
    <text evidence="10">Functions as a component of the nuclear pore complex (NPC).</text>
</comment>
<evidence type="ECO:0000256" key="3">
    <source>
        <dbReference type="ARBA" id="ARBA00017729"/>
    </source>
</evidence>
<dbReference type="GeneTree" id="ENSGT00390000000204"/>
<comment type="subunit">
    <text evidence="10">Component of the nuclear pore complex (NPC).</text>
</comment>
<dbReference type="PANTHER" id="PTHR13373:SF21">
    <property type="entry name" value="NUCLEAR PORE COMPLEX PROTEIN NUP85"/>
    <property type="match status" value="1"/>
</dbReference>
<dbReference type="GO" id="GO:0045893">
    <property type="term" value="P:positive regulation of DNA-templated transcription"/>
    <property type="evidence" value="ECO:0007669"/>
    <property type="project" value="TreeGrafter"/>
</dbReference>
<evidence type="ECO:0000313" key="12">
    <source>
        <dbReference type="Proteomes" id="UP000233020"/>
    </source>
</evidence>
<dbReference type="GO" id="GO:0031965">
    <property type="term" value="C:nuclear membrane"/>
    <property type="evidence" value="ECO:0007669"/>
    <property type="project" value="UniProtKB-UniRule"/>
</dbReference>
<protein>
    <recommendedName>
        <fullName evidence="3 10">Nuclear pore complex protein Nup85</fullName>
    </recommendedName>
</protein>
<evidence type="ECO:0000256" key="4">
    <source>
        <dbReference type="ARBA" id="ARBA00022448"/>
    </source>
</evidence>
<dbReference type="GO" id="GO:0031080">
    <property type="term" value="C:nuclear pore outer ring"/>
    <property type="evidence" value="ECO:0007669"/>
    <property type="project" value="TreeGrafter"/>
</dbReference>
<dbReference type="InterPro" id="IPR011502">
    <property type="entry name" value="Nucleoporin_Nup85"/>
</dbReference>
<dbReference type="Ensembl" id="ENSANAT00000046822.1">
    <property type="protein sequence ID" value="ENSANAP00000028796.1"/>
    <property type="gene ID" value="ENSANAG00000032152.1"/>
</dbReference>
<dbReference type="GO" id="GO:0017056">
    <property type="term" value="F:structural constituent of nuclear pore"/>
    <property type="evidence" value="ECO:0007669"/>
    <property type="project" value="TreeGrafter"/>
</dbReference>
<evidence type="ECO:0000256" key="1">
    <source>
        <dbReference type="ARBA" id="ARBA00004567"/>
    </source>
</evidence>
<gene>
    <name evidence="11" type="primary">NUP85</name>
</gene>
<organism evidence="11 12">
    <name type="scientific">Aotus nancymaae</name>
    <name type="common">Ma's night monkey</name>
    <dbReference type="NCBI Taxonomy" id="37293"/>
    <lineage>
        <taxon>Eukaryota</taxon>
        <taxon>Metazoa</taxon>
        <taxon>Chordata</taxon>
        <taxon>Craniata</taxon>
        <taxon>Vertebrata</taxon>
        <taxon>Euteleostomi</taxon>
        <taxon>Mammalia</taxon>
        <taxon>Eutheria</taxon>
        <taxon>Euarchontoglires</taxon>
        <taxon>Primates</taxon>
        <taxon>Haplorrhini</taxon>
        <taxon>Platyrrhini</taxon>
        <taxon>Aotidae</taxon>
        <taxon>Aotus</taxon>
    </lineage>
</organism>
<evidence type="ECO:0000256" key="8">
    <source>
        <dbReference type="ARBA" id="ARBA00023132"/>
    </source>
</evidence>
<accession>A0A2K5E6G8</accession>
<evidence type="ECO:0000256" key="10">
    <source>
        <dbReference type="RuleBase" id="RU365073"/>
    </source>
</evidence>
<sequence length="611" mass="69893">MEELDGEPTVTLIPGVNSRKHQMCFDWGPGEMLVCETSFNKKEKSEMVPSCPFIYIIRKDVDVYSQVLRKLFNESHGIFVGLQRIEEELTGKSRKSQLVRVSKNYRSVIRACMEEMHQVAIAAKDPASGRQFSSQVSILSAMELIWNLCEILFIEVAPAGPLLLHLLDWVRLHVCEVDSLSADVLGSENPSKHESFWNLPGNTQTLTELELKWQHWHEECERYLQDCTFASNPHLESLCKIMLGDEAALLEQKELLSNWYHFLVTRLLYSNPTVKPIDLQYYAQSSLDLFLGGESSPEPLDNILMAAFEFDIHQVIKECSIALSNWWFVAHLTDLLDHCKLLQSHNLYFGSNMREFLLLEYASGLFAHPSLWQLGVDYFDYCPELGRVSLELHIERIPLNTEQKALKVLRICEQRQMTEQVRSICKILAMKAVRNNRLGSALSWSIRAKDAAFATLVSDRFLRDYCERGCFSDLDLIDNLGPAMMLSDRLTFLGKYREFHRVYGEKRFADAASLLLSLMTSQIAPRSFWMTLLTDALPLLEQKQVIFSAEQTYELMQCLEDLTSGRPVHGGPDTQQCQDDDIETTKVEMLRLALARNLARAIIREGSLEGS</sequence>
<comment type="subcellular location">
    <subcellularLocation>
        <location evidence="1 10">Nucleus</location>
        <location evidence="1 10">Nuclear pore complex</location>
    </subcellularLocation>
</comment>
<dbReference type="Proteomes" id="UP000233020">
    <property type="component" value="Unplaced"/>
</dbReference>
<reference evidence="11" key="2">
    <citation type="submission" date="2025-09" db="UniProtKB">
        <authorList>
            <consortium name="Ensembl"/>
        </authorList>
    </citation>
    <scope>IDENTIFICATION</scope>
</reference>
<keyword evidence="5 10" id="KW-0509">mRNA transport</keyword>
<evidence type="ECO:0000256" key="2">
    <source>
        <dbReference type="ARBA" id="ARBA00005573"/>
    </source>
</evidence>
<evidence type="ECO:0000256" key="5">
    <source>
        <dbReference type="ARBA" id="ARBA00022816"/>
    </source>
</evidence>
<keyword evidence="8 10" id="KW-0906">Nuclear pore complex</keyword>
<comment type="similarity">
    <text evidence="2 10">Belongs to the nucleoporin Nup85 family.</text>
</comment>
<evidence type="ECO:0000256" key="7">
    <source>
        <dbReference type="ARBA" id="ARBA00023010"/>
    </source>
</evidence>
<dbReference type="GO" id="GO:0006606">
    <property type="term" value="P:protein import into nucleus"/>
    <property type="evidence" value="ECO:0007669"/>
    <property type="project" value="TreeGrafter"/>
</dbReference>
<evidence type="ECO:0000256" key="9">
    <source>
        <dbReference type="ARBA" id="ARBA00023242"/>
    </source>
</evidence>
<keyword evidence="7 10" id="KW-0811">Translocation</keyword>
<dbReference type="Pfam" id="PF07575">
    <property type="entry name" value="Nucleopor_Nup85"/>
    <property type="match status" value="2"/>
</dbReference>